<name>A0A0D2NZI6_HYPSF</name>
<dbReference type="PANTHER" id="PTHR36223:SF1">
    <property type="entry name" value="TRANSCRIPTION ELONGATION FACTOR EAF N-TERMINAL DOMAIN-CONTAINING PROTEIN"/>
    <property type="match status" value="1"/>
</dbReference>
<keyword evidence="4" id="KW-1185">Reference proteome</keyword>
<reference evidence="4" key="1">
    <citation type="submission" date="2014-04" db="EMBL/GenBank/DDBJ databases">
        <title>Evolutionary Origins and Diversification of the Mycorrhizal Mutualists.</title>
        <authorList>
            <consortium name="DOE Joint Genome Institute"/>
            <consortium name="Mycorrhizal Genomics Consortium"/>
            <person name="Kohler A."/>
            <person name="Kuo A."/>
            <person name="Nagy L.G."/>
            <person name="Floudas D."/>
            <person name="Copeland A."/>
            <person name="Barry K.W."/>
            <person name="Cichocki N."/>
            <person name="Veneault-Fourrey C."/>
            <person name="LaButti K."/>
            <person name="Lindquist E.A."/>
            <person name="Lipzen A."/>
            <person name="Lundell T."/>
            <person name="Morin E."/>
            <person name="Murat C."/>
            <person name="Riley R."/>
            <person name="Ohm R."/>
            <person name="Sun H."/>
            <person name="Tunlid A."/>
            <person name="Henrissat B."/>
            <person name="Grigoriev I.V."/>
            <person name="Hibbett D.S."/>
            <person name="Martin F."/>
        </authorList>
    </citation>
    <scope>NUCLEOTIDE SEQUENCE [LARGE SCALE GENOMIC DNA]</scope>
    <source>
        <strain evidence="4">FD-334 SS-4</strain>
    </source>
</reference>
<dbReference type="STRING" id="945553.A0A0D2NZI6"/>
<dbReference type="Pfam" id="PF25534">
    <property type="entry name" value="DUF7918"/>
    <property type="match status" value="1"/>
</dbReference>
<dbReference type="EMBL" id="KN817554">
    <property type="protein sequence ID" value="KJA21896.1"/>
    <property type="molecule type" value="Genomic_DNA"/>
</dbReference>
<organism evidence="3 4">
    <name type="scientific">Hypholoma sublateritium (strain FD-334 SS-4)</name>
    <dbReference type="NCBI Taxonomy" id="945553"/>
    <lineage>
        <taxon>Eukaryota</taxon>
        <taxon>Fungi</taxon>
        <taxon>Dikarya</taxon>
        <taxon>Basidiomycota</taxon>
        <taxon>Agaricomycotina</taxon>
        <taxon>Agaricomycetes</taxon>
        <taxon>Agaricomycetidae</taxon>
        <taxon>Agaricales</taxon>
        <taxon>Agaricineae</taxon>
        <taxon>Strophariaceae</taxon>
        <taxon>Hypholoma</taxon>
    </lineage>
</organism>
<accession>A0A0D2NZI6</accession>
<dbReference type="Proteomes" id="UP000054270">
    <property type="component" value="Unassembled WGS sequence"/>
</dbReference>
<evidence type="ECO:0000256" key="1">
    <source>
        <dbReference type="SAM" id="MobiDB-lite"/>
    </source>
</evidence>
<feature type="domain" description="DUF7918" evidence="2">
    <location>
        <begin position="220"/>
        <end position="398"/>
    </location>
</feature>
<evidence type="ECO:0000259" key="2">
    <source>
        <dbReference type="Pfam" id="PF25534"/>
    </source>
</evidence>
<evidence type="ECO:0000313" key="3">
    <source>
        <dbReference type="EMBL" id="KJA21896.1"/>
    </source>
</evidence>
<proteinExistence type="predicted"/>
<sequence length="474" mass="53863">MAPAYVLRPFPQLTSRYDFVLAPPVPFPMLSTRTQFNPGDFSLKRAMRDDANETCRPSKKPRQFRRSPTPEVMAKHVHEYNAQLSEEEEEDDEDESEDDEQQEREEIGPGRGHPMLQAPAQAGPSQLIPKPKGEPGRPSSGGFKLRKALEDLGWKKESIDKLTTLTKQGMEVTLDAKQSYRQQDKELINRVCDVVQQAIPVLTRYEGCWPYGVLYEKADAVAGPQAHCWIGSEANKPFSINIRKEEDDSDYRAAIYMDHQLVTSKVFHKTITGTQTISSVYISDHETRNFVFAPLELTDDDSYLENPPVKNIGKIFVAMTRGKCGDYIPSSRWCDVEDVGKVHERLKIGLSHRIKYGPPEQAAVKRTCIQYDVLSKPATFNFNYRPLGMLQASGMAPRIQSQSEDLKEINAIATTKIEEIINVDSDDEKERELLAQLEYVRNRKRAKQNNGLLKKKVKAEPIRHFVPEVIDLTV</sequence>
<dbReference type="InterPro" id="IPR057678">
    <property type="entry name" value="DUF7918"/>
</dbReference>
<dbReference type="PANTHER" id="PTHR36223">
    <property type="entry name" value="BETA-LACTAMASE-TYPE TRANSPEPTIDASE FOLD DOMAIN CONTAINING PROTEIN"/>
    <property type="match status" value="1"/>
</dbReference>
<gene>
    <name evidence="3" type="ORF">HYPSUDRAFT_202591</name>
</gene>
<dbReference type="AlphaFoldDB" id="A0A0D2NZI6"/>
<protein>
    <recommendedName>
        <fullName evidence="2">DUF7918 domain-containing protein</fullName>
    </recommendedName>
</protein>
<dbReference type="OrthoDB" id="2875718at2759"/>
<evidence type="ECO:0000313" key="4">
    <source>
        <dbReference type="Proteomes" id="UP000054270"/>
    </source>
</evidence>
<feature type="region of interest" description="Disordered" evidence="1">
    <location>
        <begin position="48"/>
        <end position="144"/>
    </location>
</feature>
<feature type="compositionally biased region" description="Acidic residues" evidence="1">
    <location>
        <begin position="85"/>
        <end position="103"/>
    </location>
</feature>